<dbReference type="Proteomes" id="UP000681162">
    <property type="component" value="Unassembled WGS sequence"/>
</dbReference>
<evidence type="ECO:0000256" key="1">
    <source>
        <dbReference type="SAM" id="Phobius"/>
    </source>
</evidence>
<feature type="transmembrane region" description="Helical" evidence="1">
    <location>
        <begin position="7"/>
        <end position="29"/>
    </location>
</feature>
<dbReference type="AlphaFoldDB" id="A0A920CDG2"/>
<keyword evidence="3" id="KW-1185">Reference proteome</keyword>
<evidence type="ECO:0000313" key="3">
    <source>
        <dbReference type="Proteomes" id="UP000681162"/>
    </source>
</evidence>
<organism evidence="2 3">
    <name type="scientific">Paenibacillus antibioticophila</name>
    <dbReference type="NCBI Taxonomy" id="1274374"/>
    <lineage>
        <taxon>Bacteria</taxon>
        <taxon>Bacillati</taxon>
        <taxon>Bacillota</taxon>
        <taxon>Bacilli</taxon>
        <taxon>Bacillales</taxon>
        <taxon>Paenibacillaceae</taxon>
        <taxon>Paenibacillus</taxon>
    </lineage>
</organism>
<keyword evidence="1" id="KW-0472">Membrane</keyword>
<reference evidence="2 3" key="1">
    <citation type="submission" date="2021-03" db="EMBL/GenBank/DDBJ databases">
        <title>Antimicrobial resistance genes in bacteria isolated from Japanese honey, and their potential for conferring macrolide and lincosamide resistance in the American foulbrood pathogen Paenibacillus larvae.</title>
        <authorList>
            <person name="Okamoto M."/>
            <person name="Kumagai M."/>
            <person name="Kanamori H."/>
            <person name="Takamatsu D."/>
        </authorList>
    </citation>
    <scope>NUCLEOTIDE SEQUENCE [LARGE SCALE GENOMIC DNA]</scope>
    <source>
        <strain evidence="2 3">J41TS12</strain>
    </source>
</reference>
<name>A0A920CDG2_9BACL</name>
<keyword evidence="1" id="KW-1133">Transmembrane helix</keyword>
<dbReference type="RefSeq" id="WP_212938211.1">
    <property type="nucleotide sequence ID" value="NZ_BORR01000002.1"/>
</dbReference>
<gene>
    <name evidence="2" type="ORF">J41TS12_06770</name>
</gene>
<evidence type="ECO:0000313" key="2">
    <source>
        <dbReference type="EMBL" id="GIO35816.1"/>
    </source>
</evidence>
<feature type="transmembrane region" description="Helical" evidence="1">
    <location>
        <begin position="80"/>
        <end position="99"/>
    </location>
</feature>
<keyword evidence="1" id="KW-0812">Transmembrane</keyword>
<sequence>MKGILYFTYVISNLVSGALAFFLLFNVLVALENSGGGPIALIPAPLDRTLPFLIILILGITLLTIRTFKRTQNKRLLKAGLVALTSSFVLSLIFSIYSADIMRDLKSLMTLSYQNPPSYQSQELVRGGLRQIIEDNELPYVIDFQDSEDQTLDEVVRHVVILVKEVENSNIAISEVETVLESVSVLPKEEMKLLFFNLDKEERVTVMISKDRDISCSPSDYCFRYSNVLR</sequence>
<dbReference type="EMBL" id="BORR01000002">
    <property type="protein sequence ID" value="GIO35816.1"/>
    <property type="molecule type" value="Genomic_DNA"/>
</dbReference>
<proteinExistence type="predicted"/>
<accession>A0A920CDG2</accession>
<comment type="caution">
    <text evidence="2">The sequence shown here is derived from an EMBL/GenBank/DDBJ whole genome shotgun (WGS) entry which is preliminary data.</text>
</comment>
<protein>
    <submittedName>
        <fullName evidence="2">Uncharacterized protein</fullName>
    </submittedName>
</protein>
<feature type="transmembrane region" description="Helical" evidence="1">
    <location>
        <begin position="49"/>
        <end position="68"/>
    </location>
</feature>